<keyword evidence="1" id="KW-0732">Signal</keyword>
<evidence type="ECO:0000256" key="1">
    <source>
        <dbReference type="SAM" id="SignalP"/>
    </source>
</evidence>
<reference evidence="2" key="1">
    <citation type="journal article" date="2012" name="PLoS Genet.">
        <title>Comparative analysis of the genomes of two field isolates of the rice blast fungus Magnaporthe oryzae.</title>
        <authorList>
            <person name="Xue M."/>
            <person name="Yang J."/>
            <person name="Li Z."/>
            <person name="Hu S."/>
            <person name="Yao N."/>
            <person name="Dean R.A."/>
            <person name="Zhao W."/>
            <person name="Shen M."/>
            <person name="Zhang H."/>
            <person name="Li C."/>
            <person name="Liu L."/>
            <person name="Cao L."/>
            <person name="Xu X."/>
            <person name="Xing Y."/>
            <person name="Hsiang T."/>
            <person name="Zhang Z."/>
            <person name="Xu J.R."/>
            <person name="Peng Y.L."/>
        </authorList>
    </citation>
    <scope>NUCLEOTIDE SEQUENCE [LARGE SCALE GENOMIC DNA]</scope>
    <source>
        <strain evidence="2">P131</strain>
    </source>
</reference>
<sequence length="278" mass="30462">MKLLNIVLLAIAGTAAAQADMADMTMAADKKDGKPMSTKAMCNKMFKLEGLEKIAGNQTLLNEITKNNATKADDIKDKAKKAEPELKALQDNSTLVAECGKYAAYRKEKRQCGEMHRLERLEKIAGNDTLLNQVTKNNATKADDLKKKAQERKATLETLQKNTTLTAFCAEQKDKQTCRSMKGMQKMVDNSKNQTFLDTKFKGNQTKIDEYKKKATKTEERLKTLESNFTLMDICKKQTQGGSGGGRTSSPSNGGTSIQAFGVSTSILALFAAGLVLL</sequence>
<feature type="signal peptide" evidence="1">
    <location>
        <begin position="1"/>
        <end position="17"/>
    </location>
</feature>
<name>L7J0X3_PYRO1</name>
<organism>
    <name type="scientific">Pyricularia oryzae (strain P131)</name>
    <name type="common">Rice blast fungus</name>
    <name type="synonym">Magnaporthe oryzae</name>
    <dbReference type="NCBI Taxonomy" id="1143193"/>
    <lineage>
        <taxon>Eukaryota</taxon>
        <taxon>Fungi</taxon>
        <taxon>Dikarya</taxon>
        <taxon>Ascomycota</taxon>
        <taxon>Pezizomycotina</taxon>
        <taxon>Sordariomycetes</taxon>
        <taxon>Sordariomycetidae</taxon>
        <taxon>Magnaporthales</taxon>
        <taxon>Pyriculariaceae</taxon>
        <taxon>Pyricularia</taxon>
    </lineage>
</organism>
<evidence type="ECO:0000313" key="2">
    <source>
        <dbReference type="EMBL" id="ELQ61454.1"/>
    </source>
</evidence>
<gene>
    <name evidence="2" type="ORF">OOW_P131scaffold01181g3</name>
</gene>
<proteinExistence type="predicted"/>
<dbReference type="EMBL" id="JH794345">
    <property type="protein sequence ID" value="ELQ61454.1"/>
    <property type="molecule type" value="Genomic_DNA"/>
</dbReference>
<protein>
    <submittedName>
        <fullName evidence="2">Uncharacterized protein</fullName>
    </submittedName>
</protein>
<accession>L7J0X3</accession>
<feature type="chain" id="PRO_5003977502" evidence="1">
    <location>
        <begin position="18"/>
        <end position="278"/>
    </location>
</feature>
<dbReference type="AlphaFoldDB" id="L7J0X3"/>